<sequence>HGPYVFDRNGNFVTEEEERKRTKIVNYVDQLIFANKKLKILIDKLLSDSELSPIIVLQADEGPYPQRYSADKLNFNWEQARKEELREKMRILNAYYLPGVDKDILYPSITPVNSFRLIFNLYFDTNFELLPDENYAFVDGRHIYKFFNVTDKIKYQ</sequence>
<gene>
    <name evidence="1" type="ORF">S12H4_23503</name>
</gene>
<dbReference type="EMBL" id="BARW01012503">
    <property type="protein sequence ID" value="GAI84692.1"/>
    <property type="molecule type" value="Genomic_DNA"/>
</dbReference>
<comment type="caution">
    <text evidence="1">The sequence shown here is derived from an EMBL/GenBank/DDBJ whole genome shotgun (WGS) entry which is preliminary data.</text>
</comment>
<organism evidence="1">
    <name type="scientific">marine sediment metagenome</name>
    <dbReference type="NCBI Taxonomy" id="412755"/>
    <lineage>
        <taxon>unclassified sequences</taxon>
        <taxon>metagenomes</taxon>
        <taxon>ecological metagenomes</taxon>
    </lineage>
</organism>
<protein>
    <submittedName>
        <fullName evidence="1">Uncharacterized protein</fullName>
    </submittedName>
</protein>
<name>X1RVA4_9ZZZZ</name>
<proteinExistence type="predicted"/>
<feature type="non-terminal residue" evidence="1">
    <location>
        <position position="1"/>
    </location>
</feature>
<dbReference type="AlphaFoldDB" id="X1RVA4"/>
<evidence type="ECO:0000313" key="1">
    <source>
        <dbReference type="EMBL" id="GAI84692.1"/>
    </source>
</evidence>
<accession>X1RVA4</accession>
<reference evidence="1" key="1">
    <citation type="journal article" date="2014" name="Front. Microbiol.">
        <title>High frequency of phylogenetically diverse reductive dehalogenase-homologous genes in deep subseafloor sedimentary metagenomes.</title>
        <authorList>
            <person name="Kawai M."/>
            <person name="Futagami T."/>
            <person name="Toyoda A."/>
            <person name="Takaki Y."/>
            <person name="Nishi S."/>
            <person name="Hori S."/>
            <person name="Arai W."/>
            <person name="Tsubouchi T."/>
            <person name="Morono Y."/>
            <person name="Uchiyama I."/>
            <person name="Ito T."/>
            <person name="Fujiyama A."/>
            <person name="Inagaki F."/>
            <person name="Takami H."/>
        </authorList>
    </citation>
    <scope>NUCLEOTIDE SEQUENCE</scope>
    <source>
        <strain evidence="1">Expedition CK06-06</strain>
    </source>
</reference>